<accession>A0A7S2W2E2</accession>
<dbReference type="EMBL" id="HBHI01008576">
    <property type="protein sequence ID" value="CAD9662006.1"/>
    <property type="molecule type" value="Transcribed_RNA"/>
</dbReference>
<keyword evidence="1" id="KW-0812">Transmembrane</keyword>
<organism evidence="2">
    <name type="scientific">Eucampia antarctica</name>
    <dbReference type="NCBI Taxonomy" id="49252"/>
    <lineage>
        <taxon>Eukaryota</taxon>
        <taxon>Sar</taxon>
        <taxon>Stramenopiles</taxon>
        <taxon>Ochrophyta</taxon>
        <taxon>Bacillariophyta</taxon>
        <taxon>Mediophyceae</taxon>
        <taxon>Biddulphiophycidae</taxon>
        <taxon>Hemiaulales</taxon>
        <taxon>Hemiaulaceae</taxon>
        <taxon>Eucampia</taxon>
    </lineage>
</organism>
<dbReference type="AlphaFoldDB" id="A0A7S2W2E2"/>
<feature type="transmembrane region" description="Helical" evidence="1">
    <location>
        <begin position="46"/>
        <end position="74"/>
    </location>
</feature>
<keyword evidence="1" id="KW-0472">Membrane</keyword>
<gene>
    <name evidence="2" type="ORF">EANT1437_LOCUS4417</name>
</gene>
<reference evidence="2" key="1">
    <citation type="submission" date="2021-01" db="EMBL/GenBank/DDBJ databases">
        <authorList>
            <person name="Corre E."/>
            <person name="Pelletier E."/>
            <person name="Niang G."/>
            <person name="Scheremetjew M."/>
            <person name="Finn R."/>
            <person name="Kale V."/>
            <person name="Holt S."/>
            <person name="Cochrane G."/>
            <person name="Meng A."/>
            <person name="Brown T."/>
            <person name="Cohen L."/>
        </authorList>
    </citation>
    <scope>NUCLEOTIDE SEQUENCE</scope>
    <source>
        <strain evidence="2">CCMP1452</strain>
    </source>
</reference>
<protein>
    <submittedName>
        <fullName evidence="2">Uncharacterized protein</fullName>
    </submittedName>
</protein>
<evidence type="ECO:0000313" key="2">
    <source>
        <dbReference type="EMBL" id="CAD9662006.1"/>
    </source>
</evidence>
<name>A0A7S2W2E2_9STRA</name>
<sequence>MNIGVSRQRTSRKNVVLPIVSHDNKLKRKRKKSHVKKISHRTTEDCVYFTMLIISVTTFCFGCSFFVVKLFLMFTLRFNNPDPHGLHLDIGLYDEINSFFRSDSSKRLEVDEYMKKHIRSQPFKLSSVYGPSIDNCELTVILMDPRLPMQPAGSPVWFTLESIGSFASYSCVTIQTCT</sequence>
<keyword evidence="1" id="KW-1133">Transmembrane helix</keyword>
<proteinExistence type="predicted"/>
<evidence type="ECO:0000256" key="1">
    <source>
        <dbReference type="SAM" id="Phobius"/>
    </source>
</evidence>